<name>A0A8J2P022_9HEXA</name>
<accession>A0A8J2P022</accession>
<proteinExistence type="predicted"/>
<evidence type="ECO:0000313" key="2">
    <source>
        <dbReference type="Proteomes" id="UP000708208"/>
    </source>
</evidence>
<evidence type="ECO:0000313" key="1">
    <source>
        <dbReference type="EMBL" id="CAG7719254.1"/>
    </source>
</evidence>
<organism evidence="1 2">
    <name type="scientific">Allacma fusca</name>
    <dbReference type="NCBI Taxonomy" id="39272"/>
    <lineage>
        <taxon>Eukaryota</taxon>
        <taxon>Metazoa</taxon>
        <taxon>Ecdysozoa</taxon>
        <taxon>Arthropoda</taxon>
        <taxon>Hexapoda</taxon>
        <taxon>Collembola</taxon>
        <taxon>Symphypleona</taxon>
        <taxon>Sminthuridae</taxon>
        <taxon>Allacma</taxon>
    </lineage>
</organism>
<reference evidence="1" key="1">
    <citation type="submission" date="2021-06" db="EMBL/GenBank/DDBJ databases">
        <authorList>
            <person name="Hodson N. C."/>
            <person name="Mongue J. A."/>
            <person name="Jaron S. K."/>
        </authorList>
    </citation>
    <scope>NUCLEOTIDE SEQUENCE</scope>
</reference>
<sequence length="258" mass="30072">MENKKDSKVFQFQNKNIMYYDNMAIDLKGELLFCWPYTWGENFEHSLVTRVGEDIQNWMITVNSSETFNPKQIKQINDIALSAIYFYPSEWLSNVKTHSEDYIKFLTFCKTYLLVAILDDCTDANVQVERPPAQFYFDLGQIVYKILSLVVSDVSEIQNELMTVEKYVPITCHYLKCIFDIARTLKNVFGATQKSAEHLALQFRYFFELRIWGEIENESIIASLQKILRVLSGGSTIFQEMIFLLSGNNIPRVVRDNV</sequence>
<keyword evidence="2" id="KW-1185">Reference proteome</keyword>
<dbReference type="Proteomes" id="UP000708208">
    <property type="component" value="Unassembled WGS sequence"/>
</dbReference>
<dbReference type="AlphaFoldDB" id="A0A8J2P022"/>
<gene>
    <name evidence="1" type="ORF">AFUS01_LOCUS8588</name>
</gene>
<dbReference type="EMBL" id="CAJVCH010059975">
    <property type="protein sequence ID" value="CAG7719254.1"/>
    <property type="molecule type" value="Genomic_DNA"/>
</dbReference>
<protein>
    <submittedName>
        <fullName evidence="1">Uncharacterized protein</fullName>
    </submittedName>
</protein>
<comment type="caution">
    <text evidence="1">The sequence shown here is derived from an EMBL/GenBank/DDBJ whole genome shotgun (WGS) entry which is preliminary data.</text>
</comment>